<dbReference type="OrthoDB" id="6777749at2759"/>
<feature type="domain" description="YqaJ viral recombinase" evidence="2">
    <location>
        <begin position="149"/>
        <end position="298"/>
    </location>
</feature>
<dbReference type="SUPFAM" id="SSF52980">
    <property type="entry name" value="Restriction endonuclease-like"/>
    <property type="match status" value="1"/>
</dbReference>
<organism evidence="3 4">
    <name type="scientific">Frankliniella occidentalis</name>
    <name type="common">Western flower thrips</name>
    <name type="synonym">Euthrips occidentalis</name>
    <dbReference type="NCBI Taxonomy" id="133901"/>
    <lineage>
        <taxon>Eukaryota</taxon>
        <taxon>Metazoa</taxon>
        <taxon>Ecdysozoa</taxon>
        <taxon>Arthropoda</taxon>
        <taxon>Hexapoda</taxon>
        <taxon>Insecta</taxon>
        <taxon>Pterygota</taxon>
        <taxon>Neoptera</taxon>
        <taxon>Paraneoptera</taxon>
        <taxon>Thysanoptera</taxon>
        <taxon>Terebrantia</taxon>
        <taxon>Thripoidea</taxon>
        <taxon>Thripidae</taxon>
        <taxon>Frankliniella</taxon>
    </lineage>
</organism>
<dbReference type="Gene3D" id="3.90.320.10">
    <property type="match status" value="1"/>
</dbReference>
<name>A0A9C6XA91_FRAOC</name>
<protein>
    <submittedName>
        <fullName evidence="4">Uncharacterized protein LOC113216155</fullName>
    </submittedName>
</protein>
<feature type="region of interest" description="Disordered" evidence="1">
    <location>
        <begin position="392"/>
        <end position="420"/>
    </location>
</feature>
<dbReference type="KEGG" id="foc:113216155"/>
<proteinExistence type="predicted"/>
<feature type="compositionally biased region" description="Acidic residues" evidence="1">
    <location>
        <begin position="402"/>
        <end position="420"/>
    </location>
</feature>
<keyword evidence="3" id="KW-1185">Reference proteome</keyword>
<sequence>MGMVAKMTGGKRVDYSMSGGYARRCDAGALSYEKGPEWTISPMRKVKKNKSPSKVHKDHCSSKARKKLLNAMSLERCKERPEAPSRFQRKRIGGRRDAHYGDPTPDVSEDVLQQRCADILARKFAAADTAEKRAIIERDTRGQQDNPLWEEWHRDTLSSVNFKKAAIRGVDIPCDKLLRTILRRKKWKKLPSAIEFGITHEKDAVAFYERKFTVSTKECGLFVDAETPFLVASPDRLVGSNGLLEVKCLYANSQKYKNIDGSKIDSLRETKKGSGEFILFRGHDYYYQIQGQLNITGRAWCDLVLYNRHTEVKEGKSIVTEDIKVEKIYRDSKFWKEKKPKLIKFYKDYMLPELADSRIDREMECRNPAYAIEPIAKRRAKLLANLLAKKKAQQSGRRPETVEIDVNVDENENDDENDDV</sequence>
<evidence type="ECO:0000259" key="2">
    <source>
        <dbReference type="Pfam" id="PF09588"/>
    </source>
</evidence>
<dbReference type="GO" id="GO:0006281">
    <property type="term" value="P:DNA repair"/>
    <property type="evidence" value="ECO:0007669"/>
    <property type="project" value="UniProtKB-ARBA"/>
</dbReference>
<dbReference type="PANTHER" id="PTHR46609">
    <property type="entry name" value="EXONUCLEASE, PHAGE-TYPE/RECB, C-TERMINAL DOMAIN-CONTAINING PROTEIN"/>
    <property type="match status" value="1"/>
</dbReference>
<dbReference type="Proteomes" id="UP000504606">
    <property type="component" value="Unplaced"/>
</dbReference>
<accession>A0A9C6XA91</accession>
<reference evidence="4" key="1">
    <citation type="submission" date="2025-08" db="UniProtKB">
        <authorList>
            <consortium name="RefSeq"/>
        </authorList>
    </citation>
    <scope>IDENTIFICATION</scope>
    <source>
        <tissue evidence="4">Whole organism</tissue>
    </source>
</reference>
<evidence type="ECO:0000256" key="1">
    <source>
        <dbReference type="SAM" id="MobiDB-lite"/>
    </source>
</evidence>
<dbReference type="GeneID" id="113216155"/>
<dbReference type="InterPro" id="IPR011335">
    <property type="entry name" value="Restrct_endonuc-II-like"/>
</dbReference>
<evidence type="ECO:0000313" key="4">
    <source>
        <dbReference type="RefSeq" id="XP_052131927.1"/>
    </source>
</evidence>
<dbReference type="InterPro" id="IPR011604">
    <property type="entry name" value="PDDEXK-like_dom_sf"/>
</dbReference>
<dbReference type="InterPro" id="IPR019080">
    <property type="entry name" value="YqaJ_viral_recombinase"/>
</dbReference>
<evidence type="ECO:0000313" key="3">
    <source>
        <dbReference type="Proteomes" id="UP000504606"/>
    </source>
</evidence>
<dbReference type="AlphaFoldDB" id="A0A9C6XA91"/>
<dbReference type="CDD" id="cd22343">
    <property type="entry name" value="PDDEXK_lambda_exonuclease-like"/>
    <property type="match status" value="1"/>
</dbReference>
<dbReference type="RefSeq" id="XP_052131927.1">
    <property type="nucleotide sequence ID" value="XM_052275967.1"/>
</dbReference>
<dbReference type="InterPro" id="IPR051703">
    <property type="entry name" value="NF-kappa-B_Signaling_Reg"/>
</dbReference>
<dbReference type="Pfam" id="PF09588">
    <property type="entry name" value="YqaJ"/>
    <property type="match status" value="1"/>
</dbReference>
<dbReference type="PANTHER" id="PTHR46609:SF8">
    <property type="entry name" value="YQAJ VIRAL RECOMBINASE DOMAIN-CONTAINING PROTEIN"/>
    <property type="match status" value="1"/>
</dbReference>
<gene>
    <name evidence="4" type="primary">LOC113216155</name>
</gene>